<reference evidence="15" key="1">
    <citation type="submission" date="2021-06" db="EMBL/GenBank/DDBJ databases">
        <authorList>
            <person name="Hodson N. C."/>
            <person name="Mongue J. A."/>
            <person name="Jaron S. K."/>
        </authorList>
    </citation>
    <scope>NUCLEOTIDE SEQUENCE</scope>
</reference>
<evidence type="ECO:0000256" key="3">
    <source>
        <dbReference type="ARBA" id="ARBA00004174"/>
    </source>
</evidence>
<dbReference type="GO" id="GO:0008395">
    <property type="term" value="F:steroid hydroxylase activity"/>
    <property type="evidence" value="ECO:0007669"/>
    <property type="project" value="TreeGrafter"/>
</dbReference>
<dbReference type="GO" id="GO:0016712">
    <property type="term" value="F:oxidoreductase activity, acting on paired donors, with incorporation or reduction of molecular oxygen, reduced flavin or flavoprotein as one donor, and incorporation of one atom of oxygen"/>
    <property type="evidence" value="ECO:0007669"/>
    <property type="project" value="TreeGrafter"/>
</dbReference>
<proteinExistence type="inferred from homology"/>
<evidence type="ECO:0000256" key="13">
    <source>
        <dbReference type="ARBA" id="ARBA00023136"/>
    </source>
</evidence>
<comment type="similarity">
    <text evidence="5 14">Belongs to the cytochrome P450 family.</text>
</comment>
<comment type="caution">
    <text evidence="15">The sequence shown here is derived from an EMBL/GenBank/DDBJ whole genome shotgun (WGS) entry which is preliminary data.</text>
</comment>
<dbReference type="Proteomes" id="UP000708208">
    <property type="component" value="Unassembled WGS sequence"/>
</dbReference>
<keyword evidence="13" id="KW-0472">Membrane</keyword>
<dbReference type="AlphaFoldDB" id="A0A8J2MF74"/>
<keyword evidence="8" id="KW-0256">Endoplasmic reticulum</keyword>
<protein>
    <recommendedName>
        <fullName evidence="17">Cytochrome P450</fullName>
    </recommendedName>
</protein>
<keyword evidence="7 14" id="KW-0479">Metal-binding</keyword>
<keyword evidence="9" id="KW-0492">Microsome</keyword>
<dbReference type="Pfam" id="PF00067">
    <property type="entry name" value="p450"/>
    <property type="match status" value="1"/>
</dbReference>
<keyword evidence="12 14" id="KW-0503">Monooxygenase</keyword>
<evidence type="ECO:0008006" key="17">
    <source>
        <dbReference type="Google" id="ProtNLM"/>
    </source>
</evidence>
<dbReference type="InterPro" id="IPR001128">
    <property type="entry name" value="Cyt_P450"/>
</dbReference>
<sequence length="480" mass="54976">MRSGKHRPPGPRRLPLLGNMIQIAKANPFFSHLAFHKLSEKFGGLMRLKVGFQDVVVVSDFKIMQDMLAKDVFSGRHFEGYMKERSFKKDLGIIFTSGEMWNVLRKFTVKNLRDYGFGRKQTMENTISGEVKQFLTYLKSSLANSNNNSLRVERLFHLSLLNVLWSMVGGKTFSHDDPQLLRLLKINEDLMKTGNFGANLAFAFPLLAVYLPSYTGIADQRKFNGTFQEYIREIFAEHRRNGKFASQPSSFIDACLTEIEKNAHNPSSYMQEEQLLITIIDLFQVGSETTGNTLSYAILFMVLYPQVQQNVFEEINSAFPGDSLPTYEDRTLLPYTEATILETLRLGNVVPLPPPRKAMSSCSYAGYFFPKETIVTMNFYSALMDEKYWEDPYNFRPERFLDSSPNFLDKRKRVEQVFGFGKRICVGEDLAKMSLFLYFSACIKNFDFKRDISEPTPSMVPLPGFILSPQSFTALVSSRQ</sequence>
<organism evidence="15 16">
    <name type="scientific">Allacma fusca</name>
    <dbReference type="NCBI Taxonomy" id="39272"/>
    <lineage>
        <taxon>Eukaryota</taxon>
        <taxon>Metazoa</taxon>
        <taxon>Ecdysozoa</taxon>
        <taxon>Arthropoda</taxon>
        <taxon>Hexapoda</taxon>
        <taxon>Collembola</taxon>
        <taxon>Symphypleona</taxon>
        <taxon>Sminthuridae</taxon>
        <taxon>Allacma</taxon>
    </lineage>
</organism>
<dbReference type="GO" id="GO:0020037">
    <property type="term" value="F:heme binding"/>
    <property type="evidence" value="ECO:0007669"/>
    <property type="project" value="InterPro"/>
</dbReference>
<dbReference type="InterPro" id="IPR017972">
    <property type="entry name" value="Cyt_P450_CS"/>
</dbReference>
<evidence type="ECO:0000256" key="11">
    <source>
        <dbReference type="ARBA" id="ARBA00023004"/>
    </source>
</evidence>
<evidence type="ECO:0000256" key="1">
    <source>
        <dbReference type="ARBA" id="ARBA00001971"/>
    </source>
</evidence>
<dbReference type="GO" id="GO:0006082">
    <property type="term" value="P:organic acid metabolic process"/>
    <property type="evidence" value="ECO:0007669"/>
    <property type="project" value="TreeGrafter"/>
</dbReference>
<comment type="cofactor">
    <cofactor evidence="1">
        <name>heme</name>
        <dbReference type="ChEBI" id="CHEBI:30413"/>
    </cofactor>
</comment>
<gene>
    <name evidence="15" type="ORF">AFUS01_LOCUS46754</name>
</gene>
<evidence type="ECO:0000313" key="15">
    <source>
        <dbReference type="EMBL" id="CAG7837681.1"/>
    </source>
</evidence>
<evidence type="ECO:0000256" key="9">
    <source>
        <dbReference type="ARBA" id="ARBA00022848"/>
    </source>
</evidence>
<dbReference type="PANTHER" id="PTHR24300">
    <property type="entry name" value="CYTOCHROME P450 508A4-RELATED"/>
    <property type="match status" value="1"/>
</dbReference>
<dbReference type="GO" id="GO:0005789">
    <property type="term" value="C:endoplasmic reticulum membrane"/>
    <property type="evidence" value="ECO:0007669"/>
    <property type="project" value="UniProtKB-SubCell"/>
</dbReference>
<evidence type="ECO:0000256" key="5">
    <source>
        <dbReference type="ARBA" id="ARBA00010617"/>
    </source>
</evidence>
<dbReference type="PROSITE" id="PS00086">
    <property type="entry name" value="CYTOCHROME_P450"/>
    <property type="match status" value="1"/>
</dbReference>
<dbReference type="InterPro" id="IPR050182">
    <property type="entry name" value="Cytochrome_P450_fam2"/>
</dbReference>
<dbReference type="FunFam" id="1.10.630.10:FF:000238">
    <property type="entry name" value="Cytochrome P450 2A6"/>
    <property type="match status" value="1"/>
</dbReference>
<evidence type="ECO:0000313" key="16">
    <source>
        <dbReference type="Proteomes" id="UP000708208"/>
    </source>
</evidence>
<name>A0A8J2MF74_9HEXA</name>
<evidence type="ECO:0000256" key="12">
    <source>
        <dbReference type="ARBA" id="ARBA00023033"/>
    </source>
</evidence>
<evidence type="ECO:0000256" key="2">
    <source>
        <dbReference type="ARBA" id="ARBA00003690"/>
    </source>
</evidence>
<comment type="function">
    <text evidence="2">May be involved in the metabolism of insect hormones and in the breakdown of synthetic insecticides.</text>
</comment>
<evidence type="ECO:0000256" key="14">
    <source>
        <dbReference type="RuleBase" id="RU000461"/>
    </source>
</evidence>
<accession>A0A8J2MF74</accession>
<evidence type="ECO:0000256" key="4">
    <source>
        <dbReference type="ARBA" id="ARBA00004406"/>
    </source>
</evidence>
<dbReference type="PANTHER" id="PTHR24300:SF376">
    <property type="entry name" value="CYTOCHROME P450 15A1"/>
    <property type="match status" value="1"/>
</dbReference>
<evidence type="ECO:0000256" key="7">
    <source>
        <dbReference type="ARBA" id="ARBA00022723"/>
    </source>
</evidence>
<keyword evidence="11 14" id="KW-0408">Iron</keyword>
<evidence type="ECO:0000256" key="6">
    <source>
        <dbReference type="ARBA" id="ARBA00022617"/>
    </source>
</evidence>
<evidence type="ECO:0000256" key="8">
    <source>
        <dbReference type="ARBA" id="ARBA00022824"/>
    </source>
</evidence>
<dbReference type="GO" id="GO:0005506">
    <property type="term" value="F:iron ion binding"/>
    <property type="evidence" value="ECO:0007669"/>
    <property type="project" value="InterPro"/>
</dbReference>
<dbReference type="OrthoDB" id="3934656at2759"/>
<dbReference type="GO" id="GO:0006805">
    <property type="term" value="P:xenobiotic metabolic process"/>
    <property type="evidence" value="ECO:0007669"/>
    <property type="project" value="TreeGrafter"/>
</dbReference>
<keyword evidence="16" id="KW-1185">Reference proteome</keyword>
<evidence type="ECO:0000256" key="10">
    <source>
        <dbReference type="ARBA" id="ARBA00023002"/>
    </source>
</evidence>
<comment type="subcellular location">
    <subcellularLocation>
        <location evidence="4">Endoplasmic reticulum membrane</location>
        <topology evidence="4">Peripheral membrane protein</topology>
    </subcellularLocation>
    <subcellularLocation>
        <location evidence="3">Microsome membrane</location>
        <topology evidence="3">Peripheral membrane protein</topology>
    </subcellularLocation>
</comment>
<keyword evidence="10 14" id="KW-0560">Oxidoreductase</keyword>
<dbReference type="EMBL" id="CAJVCH010571509">
    <property type="protein sequence ID" value="CAG7837681.1"/>
    <property type="molecule type" value="Genomic_DNA"/>
</dbReference>
<keyword evidence="6 14" id="KW-0349">Heme</keyword>